<reference evidence="2" key="1">
    <citation type="journal article" date="2014" name="Front. Microbiol.">
        <title>High frequency of phylogenetically diverse reductive dehalogenase-homologous genes in deep subseafloor sedimentary metagenomes.</title>
        <authorList>
            <person name="Kawai M."/>
            <person name="Futagami T."/>
            <person name="Toyoda A."/>
            <person name="Takaki Y."/>
            <person name="Nishi S."/>
            <person name="Hori S."/>
            <person name="Arai W."/>
            <person name="Tsubouchi T."/>
            <person name="Morono Y."/>
            <person name="Uchiyama I."/>
            <person name="Ito T."/>
            <person name="Fujiyama A."/>
            <person name="Inagaki F."/>
            <person name="Takami H."/>
        </authorList>
    </citation>
    <scope>NUCLEOTIDE SEQUENCE</scope>
    <source>
        <strain evidence="2">Expedition CK06-06</strain>
    </source>
</reference>
<proteinExistence type="predicted"/>
<gene>
    <name evidence="2" type="ORF">S06H3_04172</name>
</gene>
<sequence length="126" mass="13426">IILAASSAAFGAFIYRLGGRSWLEAAGILDGTLIGLFIVLILWGCFRKRGTTLPKSLEKFRAKRLPVTPKEKIYLSVGGLVIFGAAAGIALFLKGMGVPWPVLLLVFFGVLVPGVIVLNKIVGLTD</sequence>
<evidence type="ECO:0000313" key="2">
    <source>
        <dbReference type="EMBL" id="GAH96181.1"/>
    </source>
</evidence>
<feature type="non-terminal residue" evidence="2">
    <location>
        <position position="1"/>
    </location>
</feature>
<feature type="transmembrane region" description="Helical" evidence="1">
    <location>
        <begin position="73"/>
        <end position="93"/>
    </location>
</feature>
<organism evidence="2">
    <name type="scientific">marine sediment metagenome</name>
    <dbReference type="NCBI Taxonomy" id="412755"/>
    <lineage>
        <taxon>unclassified sequences</taxon>
        <taxon>metagenomes</taxon>
        <taxon>ecological metagenomes</taxon>
    </lineage>
</organism>
<evidence type="ECO:0000256" key="1">
    <source>
        <dbReference type="SAM" id="Phobius"/>
    </source>
</evidence>
<comment type="caution">
    <text evidence="2">The sequence shown here is derived from an EMBL/GenBank/DDBJ whole genome shotgun (WGS) entry which is preliminary data.</text>
</comment>
<feature type="transmembrane region" description="Helical" evidence="1">
    <location>
        <begin position="99"/>
        <end position="118"/>
    </location>
</feature>
<accession>X1JN72</accession>
<dbReference type="AlphaFoldDB" id="X1JN72"/>
<keyword evidence="1" id="KW-1133">Transmembrane helix</keyword>
<keyword evidence="1" id="KW-0472">Membrane</keyword>
<protein>
    <submittedName>
        <fullName evidence="2">Uncharacterized protein</fullName>
    </submittedName>
</protein>
<dbReference type="EMBL" id="BARV01001437">
    <property type="protein sequence ID" value="GAH96181.1"/>
    <property type="molecule type" value="Genomic_DNA"/>
</dbReference>
<feature type="transmembrane region" description="Helical" evidence="1">
    <location>
        <begin position="25"/>
        <end position="46"/>
    </location>
</feature>
<keyword evidence="1" id="KW-0812">Transmembrane</keyword>
<name>X1JN72_9ZZZZ</name>